<keyword evidence="1" id="KW-0472">Membrane</keyword>
<dbReference type="Proteomes" id="UP000037267">
    <property type="component" value="Unassembled WGS sequence"/>
</dbReference>
<dbReference type="EMBL" id="LGSS01000016">
    <property type="protein sequence ID" value="KNF07460.1"/>
    <property type="molecule type" value="Genomic_DNA"/>
</dbReference>
<dbReference type="AlphaFoldDB" id="A0A0L0W873"/>
<evidence type="ECO:0000313" key="3">
    <source>
        <dbReference type="Proteomes" id="UP000037267"/>
    </source>
</evidence>
<protein>
    <submittedName>
        <fullName evidence="2">Uncharacterized protein</fullName>
    </submittedName>
</protein>
<gene>
    <name evidence="2" type="ORF">CLPU_16c00130</name>
</gene>
<accession>A0A0L0W873</accession>
<evidence type="ECO:0000313" key="2">
    <source>
        <dbReference type="EMBL" id="KNF07460.1"/>
    </source>
</evidence>
<dbReference type="STRING" id="1503.CLPU_16c00130"/>
<comment type="caution">
    <text evidence="2">The sequence shown here is derived from an EMBL/GenBank/DDBJ whole genome shotgun (WGS) entry which is preliminary data.</text>
</comment>
<organism evidence="2 3">
    <name type="scientific">Gottschalkia purinilytica</name>
    <name type="common">Clostridium purinilyticum</name>
    <dbReference type="NCBI Taxonomy" id="1503"/>
    <lineage>
        <taxon>Bacteria</taxon>
        <taxon>Bacillati</taxon>
        <taxon>Bacillota</taxon>
        <taxon>Tissierellia</taxon>
        <taxon>Tissierellales</taxon>
        <taxon>Gottschalkiaceae</taxon>
        <taxon>Gottschalkia</taxon>
    </lineage>
</organism>
<sequence length="46" mass="5516">MYYKVIILFVLFTILISIQYSLNKILIELKDIKKLLRKDSNKINSQ</sequence>
<keyword evidence="3" id="KW-1185">Reference proteome</keyword>
<reference evidence="3" key="1">
    <citation type="submission" date="2015-07" db="EMBL/GenBank/DDBJ databases">
        <title>Draft genome sequence of the purine-degrading Gottschalkia purinilyticum DSM 1384 (formerly Clostridium purinilyticum).</title>
        <authorList>
            <person name="Poehlein A."/>
            <person name="Schiel-Bengelsdorf B."/>
            <person name="Bengelsdorf F.R."/>
            <person name="Daniel R."/>
            <person name="Duerre P."/>
        </authorList>
    </citation>
    <scope>NUCLEOTIDE SEQUENCE [LARGE SCALE GENOMIC DNA]</scope>
    <source>
        <strain evidence="3">DSM 1384</strain>
    </source>
</reference>
<keyword evidence="1" id="KW-0812">Transmembrane</keyword>
<feature type="transmembrane region" description="Helical" evidence="1">
    <location>
        <begin position="6"/>
        <end position="27"/>
    </location>
</feature>
<dbReference type="RefSeq" id="WP_164492061.1">
    <property type="nucleotide sequence ID" value="NZ_LGSS01000016.1"/>
</dbReference>
<proteinExistence type="predicted"/>
<name>A0A0L0W873_GOTPU</name>
<keyword evidence="1" id="KW-1133">Transmembrane helix</keyword>
<evidence type="ECO:0000256" key="1">
    <source>
        <dbReference type="SAM" id="Phobius"/>
    </source>
</evidence>